<gene>
    <name evidence="2" type="primary">rsxG</name>
    <name evidence="2" type="ORF">CLLI_14790</name>
</gene>
<dbReference type="RefSeq" id="WP_170063667.1">
    <property type="nucleotide sequence ID" value="NZ_PVXO01000041.1"/>
</dbReference>
<dbReference type="InterPro" id="IPR007329">
    <property type="entry name" value="FMN-bd"/>
</dbReference>
<dbReference type="Gene3D" id="3.90.1010.20">
    <property type="match status" value="1"/>
</dbReference>
<evidence type="ECO:0000313" key="2">
    <source>
        <dbReference type="EMBL" id="PRR78610.1"/>
    </source>
</evidence>
<keyword evidence="3" id="KW-1185">Reference proteome</keyword>
<dbReference type="Proteomes" id="UP000239706">
    <property type="component" value="Unassembled WGS sequence"/>
</dbReference>
<dbReference type="PROSITE" id="PS51257">
    <property type="entry name" value="PROKAR_LIPOPROTEIN"/>
    <property type="match status" value="1"/>
</dbReference>
<dbReference type="GO" id="GO:0010181">
    <property type="term" value="F:FMN binding"/>
    <property type="evidence" value="ECO:0007669"/>
    <property type="project" value="InterPro"/>
</dbReference>
<dbReference type="EMBL" id="PVXO01000041">
    <property type="protein sequence ID" value="PRR78610.1"/>
    <property type="molecule type" value="Genomic_DNA"/>
</dbReference>
<organism evidence="2 3">
    <name type="scientific">Clostridium liquoris</name>
    <dbReference type="NCBI Taxonomy" id="1289519"/>
    <lineage>
        <taxon>Bacteria</taxon>
        <taxon>Bacillati</taxon>
        <taxon>Bacillota</taxon>
        <taxon>Clostridia</taxon>
        <taxon>Eubacteriales</taxon>
        <taxon>Clostridiaceae</taxon>
        <taxon>Clostridium</taxon>
    </lineage>
</organism>
<dbReference type="GO" id="GO:0016020">
    <property type="term" value="C:membrane"/>
    <property type="evidence" value="ECO:0007669"/>
    <property type="project" value="InterPro"/>
</dbReference>
<name>A0A2T0B3Z2_9CLOT</name>
<dbReference type="Pfam" id="PF04205">
    <property type="entry name" value="FMN_bind"/>
    <property type="match status" value="1"/>
</dbReference>
<sequence length="116" mass="12283">MMKKIIIAMIIVLTLGTALIGCGSEGAYKDGEYKAKEKSRSGELYITVEVSKGKIKNIKVDSEEKDNGILEGVKSALIPKIIKKQSTEGVDAVSGATISSNAILKGVDDALARAKE</sequence>
<comment type="caution">
    <text evidence="2">The sequence shown here is derived from an EMBL/GenBank/DDBJ whole genome shotgun (WGS) entry which is preliminary data.</text>
</comment>
<evidence type="ECO:0000259" key="1">
    <source>
        <dbReference type="SMART" id="SM00900"/>
    </source>
</evidence>
<protein>
    <submittedName>
        <fullName evidence="2">Electron transport complex subunit RsxG</fullName>
    </submittedName>
</protein>
<feature type="domain" description="FMN-binding" evidence="1">
    <location>
        <begin position="39"/>
        <end position="114"/>
    </location>
</feature>
<dbReference type="AlphaFoldDB" id="A0A2T0B3Z2"/>
<proteinExistence type="predicted"/>
<reference evidence="2 3" key="1">
    <citation type="submission" date="2018-03" db="EMBL/GenBank/DDBJ databases">
        <title>Genome sequence of Clostridium liquoris DSM 100320.</title>
        <authorList>
            <person name="Poehlein A."/>
            <person name="Daniel R."/>
        </authorList>
    </citation>
    <scope>NUCLEOTIDE SEQUENCE [LARGE SCALE GENOMIC DNA]</scope>
    <source>
        <strain evidence="2 3">DSM 100320</strain>
    </source>
</reference>
<evidence type="ECO:0000313" key="3">
    <source>
        <dbReference type="Proteomes" id="UP000239706"/>
    </source>
</evidence>
<dbReference type="SMART" id="SM00900">
    <property type="entry name" value="FMN_bind"/>
    <property type="match status" value="1"/>
</dbReference>
<accession>A0A2T0B3Z2</accession>